<sequence length="373" mass="40797">MATFSKTTFDAASYLAFRPSYPRWTYTKLLAYHFGRLPSASSPPPSPPPAPSAGSSPTVALDLGCGPGISTLALLPHFDRVIGLDPSKKMVDAAIRPESSSIPAELRSDANEGGRGRLGTLEYRQGTAEELDFLPEQSVDLIAAGQAAHWFKYDRLWPALSRVLKPGGSVCFWGYPDMYLPDYPSTRPAVLEWAVGPSSSPGDGSGTTAAESIGPYWEQPGRSIISNCFADIPFPTAPEWDQATAIRRVFSTEGLLPEQIPARWPPQASPGSPRPDTASLSAEARAELETPGNLEKSMTWEMMSSYLHTWSSVHNFLEEHPGDRDDPRGDVVERFLRRLRDEIGRGERGGRIPERVTLRWPVGFLFVKKAAAA</sequence>
<reference evidence="6 7" key="1">
    <citation type="submission" date="2018-03" db="EMBL/GenBank/DDBJ databases">
        <authorList>
            <person name="Guldener U."/>
        </authorList>
    </citation>
    <scope>NUCLEOTIDE SEQUENCE [LARGE SCALE GENOMIC DNA]</scope>
    <source>
        <strain evidence="6 7">DAOM196992</strain>
    </source>
</reference>
<feature type="region of interest" description="Disordered" evidence="4">
    <location>
        <begin position="39"/>
        <end position="58"/>
    </location>
</feature>
<dbReference type="SUPFAM" id="SSF53335">
    <property type="entry name" value="S-adenosyl-L-methionine-dependent methyltransferases"/>
    <property type="match status" value="1"/>
</dbReference>
<protein>
    <submittedName>
        <fullName evidence="6">Related to TMT1 - trans-aconitate methyltransferase</fullName>
    </submittedName>
</protein>
<dbReference type="Pfam" id="PF08241">
    <property type="entry name" value="Methyltransf_11"/>
    <property type="match status" value="1"/>
</dbReference>
<dbReference type="Proteomes" id="UP000323386">
    <property type="component" value="Unassembled WGS sequence"/>
</dbReference>
<dbReference type="PANTHER" id="PTHR44942">
    <property type="entry name" value="METHYLTRANSF_11 DOMAIN-CONTAINING PROTEIN"/>
    <property type="match status" value="1"/>
</dbReference>
<name>A0A5C3EWT9_9BASI</name>
<dbReference type="Gene3D" id="3.40.50.150">
    <property type="entry name" value="Vaccinia Virus protein VP39"/>
    <property type="match status" value="1"/>
</dbReference>
<evidence type="ECO:0000313" key="6">
    <source>
        <dbReference type="EMBL" id="SPO36688.1"/>
    </source>
</evidence>
<keyword evidence="2 6" id="KW-0489">Methyltransferase</keyword>
<evidence type="ECO:0000259" key="5">
    <source>
        <dbReference type="Pfam" id="PF08241"/>
    </source>
</evidence>
<dbReference type="InterPro" id="IPR013216">
    <property type="entry name" value="Methyltransf_11"/>
</dbReference>
<evidence type="ECO:0000256" key="1">
    <source>
        <dbReference type="ARBA" id="ARBA00008361"/>
    </source>
</evidence>
<accession>A0A5C3EWT9</accession>
<dbReference type="OrthoDB" id="10027013at2759"/>
<dbReference type="EMBL" id="OOIP01000005">
    <property type="protein sequence ID" value="SPO36688.1"/>
    <property type="molecule type" value="Genomic_DNA"/>
</dbReference>
<comment type="similarity">
    <text evidence="1">Belongs to the methyltransferase superfamily.</text>
</comment>
<feature type="domain" description="Methyltransferase type 11" evidence="5">
    <location>
        <begin position="61"/>
        <end position="172"/>
    </location>
</feature>
<dbReference type="InterPro" id="IPR029063">
    <property type="entry name" value="SAM-dependent_MTases_sf"/>
</dbReference>
<evidence type="ECO:0000256" key="3">
    <source>
        <dbReference type="ARBA" id="ARBA00022679"/>
    </source>
</evidence>
<feature type="compositionally biased region" description="Pro residues" evidence="4">
    <location>
        <begin position="41"/>
        <end position="51"/>
    </location>
</feature>
<keyword evidence="7" id="KW-1185">Reference proteome</keyword>
<evidence type="ECO:0000313" key="7">
    <source>
        <dbReference type="Proteomes" id="UP000323386"/>
    </source>
</evidence>
<keyword evidence="3 6" id="KW-0808">Transferase</keyword>
<dbReference type="GO" id="GO:0008757">
    <property type="term" value="F:S-adenosylmethionine-dependent methyltransferase activity"/>
    <property type="evidence" value="ECO:0007669"/>
    <property type="project" value="InterPro"/>
</dbReference>
<evidence type="ECO:0000256" key="4">
    <source>
        <dbReference type="SAM" id="MobiDB-lite"/>
    </source>
</evidence>
<feature type="region of interest" description="Disordered" evidence="4">
    <location>
        <begin position="259"/>
        <end position="290"/>
    </location>
</feature>
<organism evidence="6 7">
    <name type="scientific">Pseudozyma flocculosa</name>
    <dbReference type="NCBI Taxonomy" id="84751"/>
    <lineage>
        <taxon>Eukaryota</taxon>
        <taxon>Fungi</taxon>
        <taxon>Dikarya</taxon>
        <taxon>Basidiomycota</taxon>
        <taxon>Ustilaginomycotina</taxon>
        <taxon>Ustilaginomycetes</taxon>
        <taxon>Ustilaginales</taxon>
        <taxon>Ustilaginaceae</taxon>
        <taxon>Pseudozyma</taxon>
    </lineage>
</organism>
<dbReference type="AlphaFoldDB" id="A0A5C3EWT9"/>
<dbReference type="InterPro" id="IPR051052">
    <property type="entry name" value="Diverse_substrate_MTase"/>
</dbReference>
<dbReference type="PANTHER" id="PTHR44942:SF4">
    <property type="entry name" value="METHYLTRANSFERASE TYPE 11 DOMAIN-CONTAINING PROTEIN"/>
    <property type="match status" value="1"/>
</dbReference>
<gene>
    <name evidence="6" type="ORF">PSFLO_02159</name>
</gene>
<dbReference type="CDD" id="cd02440">
    <property type="entry name" value="AdoMet_MTases"/>
    <property type="match status" value="1"/>
</dbReference>
<dbReference type="GO" id="GO:0032259">
    <property type="term" value="P:methylation"/>
    <property type="evidence" value="ECO:0007669"/>
    <property type="project" value="UniProtKB-KW"/>
</dbReference>
<evidence type="ECO:0000256" key="2">
    <source>
        <dbReference type="ARBA" id="ARBA00022603"/>
    </source>
</evidence>
<proteinExistence type="inferred from homology"/>